<sequence length="49" mass="5315">MRKILTMWLQLMGILALAFIMFAAMAAPGFIDDMDSMVGPAPVDVVASR</sequence>
<name>A0A839V430_9PROT</name>
<dbReference type="Proteomes" id="UP000565205">
    <property type="component" value="Unassembled WGS sequence"/>
</dbReference>
<dbReference type="EMBL" id="JABXXQ010000009">
    <property type="protein sequence ID" value="NVN29034.1"/>
    <property type="molecule type" value="Genomic_DNA"/>
</dbReference>
<dbReference type="RefSeq" id="WP_176621765.1">
    <property type="nucleotide sequence ID" value="NZ_JABXXQ010000009.1"/>
</dbReference>
<comment type="caution">
    <text evidence="1">The sequence shown here is derived from an EMBL/GenBank/DDBJ whole genome shotgun (WGS) entry which is preliminary data.</text>
</comment>
<accession>A0A839V430</accession>
<evidence type="ECO:0000313" key="3">
    <source>
        <dbReference type="Proteomes" id="UP000557688"/>
    </source>
</evidence>
<evidence type="ECO:0000313" key="4">
    <source>
        <dbReference type="Proteomes" id="UP000565205"/>
    </source>
</evidence>
<organism evidence="1 3">
    <name type="scientific">Endobacter medicaginis</name>
    <dbReference type="NCBI Taxonomy" id="1181271"/>
    <lineage>
        <taxon>Bacteria</taxon>
        <taxon>Pseudomonadati</taxon>
        <taxon>Pseudomonadota</taxon>
        <taxon>Alphaproteobacteria</taxon>
        <taxon>Acetobacterales</taxon>
        <taxon>Acetobacteraceae</taxon>
        <taxon>Endobacter</taxon>
    </lineage>
</organism>
<gene>
    <name evidence="1" type="ORF">FHR90_003399</name>
    <name evidence="2" type="ORF">HUK83_01555</name>
</gene>
<keyword evidence="3" id="KW-1185">Reference proteome</keyword>
<evidence type="ECO:0000313" key="2">
    <source>
        <dbReference type="EMBL" id="NVN29034.1"/>
    </source>
</evidence>
<dbReference type="AlphaFoldDB" id="A0A839V430"/>
<reference evidence="2 4" key="1">
    <citation type="submission" date="2020-06" db="EMBL/GenBank/DDBJ databases">
        <title>Description of novel acetic acid bacteria.</title>
        <authorList>
            <person name="Sombolestani A."/>
        </authorList>
    </citation>
    <scope>NUCLEOTIDE SEQUENCE [LARGE SCALE GENOMIC DNA]</scope>
    <source>
        <strain evidence="2 4">LMG 26838</strain>
    </source>
</reference>
<reference evidence="1 3" key="2">
    <citation type="submission" date="2020-08" db="EMBL/GenBank/DDBJ databases">
        <title>Genomic Encyclopedia of Type Strains, Phase III (KMG-III): the genomes of soil and plant-associated and newly described type strains.</title>
        <authorList>
            <person name="Whitman W."/>
        </authorList>
    </citation>
    <scope>NUCLEOTIDE SEQUENCE [LARGE SCALE GENOMIC DNA]</scope>
    <source>
        <strain evidence="1 3">CECT 8088</strain>
    </source>
</reference>
<evidence type="ECO:0000313" key="1">
    <source>
        <dbReference type="EMBL" id="MBB3175543.1"/>
    </source>
</evidence>
<proteinExistence type="predicted"/>
<dbReference type="EMBL" id="JACHXV010000043">
    <property type="protein sequence ID" value="MBB3175543.1"/>
    <property type="molecule type" value="Genomic_DNA"/>
</dbReference>
<dbReference type="Proteomes" id="UP000557688">
    <property type="component" value="Unassembled WGS sequence"/>
</dbReference>
<protein>
    <submittedName>
        <fullName evidence="1">Uncharacterized protein</fullName>
    </submittedName>
</protein>